<keyword evidence="2" id="KW-0812">Transmembrane</keyword>
<evidence type="ECO:0000256" key="1">
    <source>
        <dbReference type="SAM" id="MobiDB-lite"/>
    </source>
</evidence>
<keyword evidence="4" id="KW-1185">Reference proteome</keyword>
<dbReference type="HOGENOM" id="CLU_2033217_0_0_11"/>
<feature type="transmembrane region" description="Helical" evidence="2">
    <location>
        <begin position="76"/>
        <end position="97"/>
    </location>
</feature>
<dbReference type="KEGG" id="asd:AS9A_3680"/>
<feature type="transmembrane region" description="Helical" evidence="2">
    <location>
        <begin position="34"/>
        <end position="53"/>
    </location>
</feature>
<name>F6EEY1_HOYSD</name>
<dbReference type="RefSeq" id="WP_013808467.1">
    <property type="nucleotide sequence ID" value="NC_015564.1"/>
</dbReference>
<proteinExistence type="predicted"/>
<keyword evidence="2" id="KW-1133">Transmembrane helix</keyword>
<accession>F6EEY1</accession>
<organism evidence="3 4">
    <name type="scientific">Hoyosella subflava (strain DSM 45089 / JCM 17490 / NBRC 109087 / DQS3-9A1)</name>
    <name type="common">Amycolicicoccus subflavus</name>
    <dbReference type="NCBI Taxonomy" id="443218"/>
    <lineage>
        <taxon>Bacteria</taxon>
        <taxon>Bacillati</taxon>
        <taxon>Actinomycetota</taxon>
        <taxon>Actinomycetes</taxon>
        <taxon>Mycobacteriales</taxon>
        <taxon>Hoyosellaceae</taxon>
        <taxon>Hoyosella</taxon>
    </lineage>
</organism>
<dbReference type="AlphaFoldDB" id="F6EEY1"/>
<evidence type="ECO:0000256" key="2">
    <source>
        <dbReference type="SAM" id="Phobius"/>
    </source>
</evidence>
<feature type="region of interest" description="Disordered" evidence="1">
    <location>
        <begin position="1"/>
        <end position="25"/>
    </location>
</feature>
<gene>
    <name evidence="3" type="ordered locus">AS9A_3680</name>
</gene>
<dbReference type="EMBL" id="CP002786">
    <property type="protein sequence ID" value="AEF42118.1"/>
    <property type="molecule type" value="Genomic_DNA"/>
</dbReference>
<dbReference type="STRING" id="443218.AS9A_3680"/>
<keyword evidence="2" id="KW-0472">Membrane</keyword>
<evidence type="ECO:0000313" key="3">
    <source>
        <dbReference type="EMBL" id="AEF42118.1"/>
    </source>
</evidence>
<dbReference type="Proteomes" id="UP000009235">
    <property type="component" value="Chromosome"/>
</dbReference>
<protein>
    <submittedName>
        <fullName evidence="3">Uncharacterized protein</fullName>
    </submittedName>
</protein>
<sequence length="121" mass="12663">MDASQDTALDDAIANAEKRAGDTSSPLAKRLGKAALVGLTVARGPVGIGLLAAQRLRSGRKAAETSKKQRSKKVKVMRGTIWVTSAIGLAGLAAYMAKHWDELSEGGPESPQIGLSYDTQT</sequence>
<evidence type="ECO:0000313" key="4">
    <source>
        <dbReference type="Proteomes" id="UP000009235"/>
    </source>
</evidence>
<reference evidence="3 4" key="1">
    <citation type="journal article" date="2011" name="J. Bacteriol.">
        <title>Complete genome sequence of Amycolicicoccus subflavus DQS3-9A1T, an actinomycete isolated from crude oil-polluted soil.</title>
        <authorList>
            <person name="Cai M."/>
            <person name="Chen W.M."/>
            <person name="Nie Y."/>
            <person name="Chi C.Q."/>
            <person name="Wang Y.N."/>
            <person name="Tang Y.Q."/>
            <person name="Li G.Y."/>
            <person name="Wu X.L."/>
        </authorList>
    </citation>
    <scope>NUCLEOTIDE SEQUENCE [LARGE SCALE GENOMIC DNA]</scope>
    <source>
        <strain evidence="4">DSM 45089 / DQS3-9A1</strain>
    </source>
</reference>
<dbReference type="OrthoDB" id="9834609at2"/>